<dbReference type="InterPro" id="IPR006597">
    <property type="entry name" value="Sel1-like"/>
</dbReference>
<feature type="region of interest" description="Disordered" evidence="1">
    <location>
        <begin position="29"/>
        <end position="53"/>
    </location>
</feature>
<reference evidence="4" key="1">
    <citation type="submission" date="2016-04" db="EMBL/GenBank/DDBJ databases">
        <authorList>
            <person name="Tagini F."/>
        </authorList>
    </citation>
    <scope>NUCLEOTIDE SEQUENCE [LARGE SCALE GENOMIC DNA]</scope>
    <source>
        <strain evidence="4">CHUV0807</strain>
    </source>
</reference>
<keyword evidence="2" id="KW-0732">Signal</keyword>
<evidence type="ECO:0000313" key="3">
    <source>
        <dbReference type="EMBL" id="SAM56975.1"/>
    </source>
</evidence>
<dbReference type="AlphaFoldDB" id="A0A1C3H1N1"/>
<evidence type="ECO:0000313" key="4">
    <source>
        <dbReference type="Proteomes" id="UP000190837"/>
    </source>
</evidence>
<protein>
    <recommendedName>
        <fullName evidence="5">Sel1 repeat protein</fullName>
    </recommendedName>
</protein>
<sequence>MKTPLLLTLLLAAQLAHAENSDTAQCDRVADPMHPGNPAGAPGTETPPRFEDDSTTWDALRLACENSYAAHPDTPRYAYQLARLYSARDYNVSAEKYLKTAAEQGDPVAQSEYGKILNDQGFDGTDWQKKAAAQGIVPAMEALGDYYDADENPAAARQWYEKAATAGNARAAWKLGDLLQPDEPEQAHDWYQKAAAGGELHAALRLGDYYRARDPDKARTYYQAAASLREPEARYKLAEILRTSDPAAARSWYRKAALEGYDQTDSAAKAAETLGNIYRHGENVAKNLTEAYSWYSRAATIAAEMALAAMYENGEGVEADPVRARQHYRRAIENYEYGSACEPAASDKTAVALAYQKVADLADPEDPTTTADSRKADYRESLRLGNDAAIDKLRALGEPADDINRLLDERKNTTTP</sequence>
<dbReference type="RefSeq" id="WP_079538727.1">
    <property type="nucleotide sequence ID" value="NZ_CP171111.1"/>
</dbReference>
<accession>A0A1C3H1N1</accession>
<dbReference type="EMBL" id="FKLO01000009">
    <property type="protein sequence ID" value="SAM56975.1"/>
    <property type="molecule type" value="Genomic_DNA"/>
</dbReference>
<proteinExistence type="predicted"/>
<evidence type="ECO:0000256" key="1">
    <source>
        <dbReference type="SAM" id="MobiDB-lite"/>
    </source>
</evidence>
<feature type="signal peptide" evidence="2">
    <location>
        <begin position="1"/>
        <end position="18"/>
    </location>
</feature>
<dbReference type="InterPro" id="IPR050767">
    <property type="entry name" value="Sel1_AlgK"/>
</dbReference>
<evidence type="ECO:0000256" key="2">
    <source>
        <dbReference type="SAM" id="SignalP"/>
    </source>
</evidence>
<dbReference type="PANTHER" id="PTHR11102">
    <property type="entry name" value="SEL-1-LIKE PROTEIN"/>
    <property type="match status" value="1"/>
</dbReference>
<organism evidence="3 4">
    <name type="scientific">Cardiobacterium hominis</name>
    <dbReference type="NCBI Taxonomy" id="2718"/>
    <lineage>
        <taxon>Bacteria</taxon>
        <taxon>Pseudomonadati</taxon>
        <taxon>Pseudomonadota</taxon>
        <taxon>Gammaproteobacteria</taxon>
        <taxon>Cardiobacteriales</taxon>
        <taxon>Cardiobacteriaceae</taxon>
        <taxon>Cardiobacterium</taxon>
    </lineage>
</organism>
<dbReference type="Pfam" id="PF08238">
    <property type="entry name" value="Sel1"/>
    <property type="match status" value="7"/>
</dbReference>
<dbReference type="SUPFAM" id="SSF81901">
    <property type="entry name" value="HCP-like"/>
    <property type="match status" value="2"/>
</dbReference>
<name>A0A1C3H1N1_9GAMM</name>
<gene>
    <name evidence="3" type="ORF">CHUV0807_0086</name>
</gene>
<dbReference type="Proteomes" id="UP000190837">
    <property type="component" value="Unassembled WGS sequence"/>
</dbReference>
<dbReference type="PANTHER" id="PTHR11102:SF160">
    <property type="entry name" value="ERAD-ASSOCIATED E3 UBIQUITIN-PROTEIN LIGASE COMPONENT HRD3"/>
    <property type="match status" value="1"/>
</dbReference>
<dbReference type="Gene3D" id="1.25.40.10">
    <property type="entry name" value="Tetratricopeptide repeat domain"/>
    <property type="match status" value="2"/>
</dbReference>
<dbReference type="SMART" id="SM00671">
    <property type="entry name" value="SEL1"/>
    <property type="match status" value="7"/>
</dbReference>
<dbReference type="InterPro" id="IPR011990">
    <property type="entry name" value="TPR-like_helical_dom_sf"/>
</dbReference>
<feature type="chain" id="PRO_5008674810" description="Sel1 repeat protein" evidence="2">
    <location>
        <begin position="19"/>
        <end position="416"/>
    </location>
</feature>
<evidence type="ECO:0008006" key="5">
    <source>
        <dbReference type="Google" id="ProtNLM"/>
    </source>
</evidence>